<evidence type="ECO:0000259" key="2">
    <source>
        <dbReference type="Pfam" id="PF22725"/>
    </source>
</evidence>
<comment type="similarity">
    <text evidence="1">Belongs to the Gfo/Idh/MocA family.</text>
</comment>
<dbReference type="Pfam" id="PF22725">
    <property type="entry name" value="GFO_IDH_MocA_C3"/>
    <property type="match status" value="1"/>
</dbReference>
<feature type="domain" description="GFO/IDH/MocA-like oxidoreductase" evidence="2">
    <location>
        <begin position="18"/>
        <end position="110"/>
    </location>
</feature>
<name>A0A9N9YI78_9HYPO</name>
<dbReference type="EMBL" id="CABFNQ020000676">
    <property type="protein sequence ID" value="CAH0022148.1"/>
    <property type="molecule type" value="Genomic_DNA"/>
</dbReference>
<evidence type="ECO:0000256" key="1">
    <source>
        <dbReference type="ARBA" id="ARBA00010928"/>
    </source>
</evidence>
<dbReference type="Proteomes" id="UP000696573">
    <property type="component" value="Unassembled WGS sequence"/>
</dbReference>
<dbReference type="InterPro" id="IPR051317">
    <property type="entry name" value="Gfo/Idh/MocA_oxidoreduct"/>
</dbReference>
<proteinExistence type="inferred from homology"/>
<dbReference type="InterPro" id="IPR055170">
    <property type="entry name" value="GFO_IDH_MocA-like_dom"/>
</dbReference>
<dbReference type="PANTHER" id="PTHR43708:SF1">
    <property type="entry name" value="GALACTOSE_LACTOSE METABOLISM REGULATORY PROTEIN GAL80"/>
    <property type="match status" value="1"/>
</dbReference>
<dbReference type="AlphaFoldDB" id="A0A9N9YI78"/>
<dbReference type="Gene3D" id="3.30.360.10">
    <property type="entry name" value="Dihydrodipicolinate Reductase, domain 2"/>
    <property type="match status" value="2"/>
</dbReference>
<protein>
    <recommendedName>
        <fullName evidence="2">GFO/IDH/MocA-like oxidoreductase domain-containing protein</fullName>
    </recommendedName>
</protein>
<comment type="caution">
    <text evidence="3">The sequence shown here is derived from an EMBL/GenBank/DDBJ whole genome shotgun (WGS) entry which is preliminary data.</text>
</comment>
<reference evidence="3" key="1">
    <citation type="submission" date="2021-10" db="EMBL/GenBank/DDBJ databases">
        <authorList>
            <person name="Piombo E."/>
        </authorList>
    </citation>
    <scope>NUCLEOTIDE SEQUENCE</scope>
</reference>
<dbReference type="SUPFAM" id="SSF55347">
    <property type="entry name" value="Glyceraldehyde-3-phosphate dehydrogenase-like, C-terminal domain"/>
    <property type="match status" value="1"/>
</dbReference>
<accession>A0A9N9YI78</accession>
<dbReference type="OrthoDB" id="2129491at2759"/>
<evidence type="ECO:0000313" key="3">
    <source>
        <dbReference type="EMBL" id="CAH0022148.1"/>
    </source>
</evidence>
<dbReference type="PANTHER" id="PTHR43708">
    <property type="entry name" value="CONSERVED EXPRESSED OXIDOREDUCTASE (EUROFUNG)"/>
    <property type="match status" value="1"/>
</dbReference>
<sequence>MTVSGLSGNKKKQVALRTTVKLIRERILGDIIESETHFDWDDPGWPSNNEGITEYIPGQGMLYGLGTHTIDQAMLLFGRPESVFAIFKSHCDGSRGSAIDDWHTLIPQYAKEKNQSVVNHLDIQEEQIFAGKYAPLYPEFGLEPPEQYGELTTTTSHDLTYQAEDTTARQPRYVGKIPTTQGNWKGFYEDLAQSIQGGSDFLQRVDHARDVIRLLRERAQTREGVSPGTKPLVTIYERTVHVVGGNGATNSSLVVLDHGDGGRQYFGKEKAITAA</sequence>
<organism evidence="3 4">
    <name type="scientific">Clonostachys rhizophaga</name>
    <dbReference type="NCBI Taxonomy" id="160324"/>
    <lineage>
        <taxon>Eukaryota</taxon>
        <taxon>Fungi</taxon>
        <taxon>Dikarya</taxon>
        <taxon>Ascomycota</taxon>
        <taxon>Pezizomycotina</taxon>
        <taxon>Sordariomycetes</taxon>
        <taxon>Hypocreomycetidae</taxon>
        <taxon>Hypocreales</taxon>
        <taxon>Bionectriaceae</taxon>
        <taxon>Clonostachys</taxon>
    </lineage>
</organism>
<evidence type="ECO:0000313" key="4">
    <source>
        <dbReference type="Proteomes" id="UP000696573"/>
    </source>
</evidence>
<dbReference type="Gene3D" id="3.40.50.720">
    <property type="entry name" value="NAD(P)-binding Rossmann-like Domain"/>
    <property type="match status" value="1"/>
</dbReference>
<gene>
    <name evidence="3" type="ORF">CRHIZ90672A_00003952</name>
</gene>
<keyword evidence="4" id="KW-1185">Reference proteome</keyword>